<protein>
    <submittedName>
        <fullName evidence="4">Diphosphoinositol-polyphosphate diphosphatase</fullName>
        <ecNumber evidence="4">3.6.1.52</ecNumber>
    </submittedName>
</protein>
<keyword evidence="2 4" id="KW-0378">Hydrolase</keyword>
<evidence type="ECO:0000256" key="1">
    <source>
        <dbReference type="ARBA" id="ARBA00022723"/>
    </source>
</evidence>
<dbReference type="PROSITE" id="PS51462">
    <property type="entry name" value="NUDIX"/>
    <property type="match status" value="1"/>
</dbReference>
<reference evidence="4 5" key="1">
    <citation type="submission" date="2023-03" db="EMBL/GenBank/DDBJ databases">
        <title>Mating type loci evolution in Malassezia.</title>
        <authorList>
            <person name="Coelho M.A."/>
        </authorList>
    </citation>
    <scope>NUCLEOTIDE SEQUENCE [LARGE SCALE GENOMIC DNA]</scope>
    <source>
        <strain evidence="4 5">CBS 9725</strain>
    </source>
</reference>
<dbReference type="GO" id="GO:0046872">
    <property type="term" value="F:metal ion binding"/>
    <property type="evidence" value="ECO:0007669"/>
    <property type="project" value="UniProtKB-KW"/>
</dbReference>
<keyword evidence="1" id="KW-0479">Metal-binding</keyword>
<dbReference type="GO" id="GO:0005634">
    <property type="term" value="C:nucleus"/>
    <property type="evidence" value="ECO:0007669"/>
    <property type="project" value="TreeGrafter"/>
</dbReference>
<dbReference type="GO" id="GO:0071543">
    <property type="term" value="P:diphosphoinositol polyphosphate metabolic process"/>
    <property type="evidence" value="ECO:0007669"/>
    <property type="project" value="TreeGrafter"/>
</dbReference>
<dbReference type="Proteomes" id="UP001219567">
    <property type="component" value="Chromosome 4"/>
</dbReference>
<sequence>MEMAVGGPNPRRVAIAIAIQTEKADRSDAKIWLVSSRKHKHQFVLPKGGVEKGEQARQAAARELWEEGGIRTSLALPPWCKEESGKLLPDTKPHKLSPTQDYHDASFIPSTLYTVHEFLITPEQIETDWLEAHERVRIAVSPTDALQRVAWRRGMAEALGEACFFDTFHL</sequence>
<evidence type="ECO:0000313" key="5">
    <source>
        <dbReference type="Proteomes" id="UP001219567"/>
    </source>
</evidence>
<dbReference type="Gene3D" id="3.90.79.10">
    <property type="entry name" value="Nucleoside Triphosphate Pyrophosphohydrolase"/>
    <property type="match status" value="1"/>
</dbReference>
<dbReference type="PANTHER" id="PTHR12629:SF0">
    <property type="entry name" value="DIPHOSPHOINOSITOL-POLYPHOSPHATE DIPHOSPHATASE"/>
    <property type="match status" value="1"/>
</dbReference>
<proteinExistence type="predicted"/>
<keyword evidence="5" id="KW-1185">Reference proteome</keyword>
<dbReference type="PROSITE" id="PS00893">
    <property type="entry name" value="NUDIX_BOX"/>
    <property type="match status" value="1"/>
</dbReference>
<dbReference type="Pfam" id="PF00293">
    <property type="entry name" value="NUDIX"/>
    <property type="match status" value="1"/>
</dbReference>
<dbReference type="SUPFAM" id="SSF55811">
    <property type="entry name" value="Nudix"/>
    <property type="match status" value="1"/>
</dbReference>
<dbReference type="PANTHER" id="PTHR12629">
    <property type="entry name" value="DIPHOSPHOINOSITOL POLYPHOSPHATE PHOSPHOHYDROLASE"/>
    <property type="match status" value="1"/>
</dbReference>
<dbReference type="GO" id="GO:1901909">
    <property type="term" value="P:diadenosine hexaphosphate catabolic process"/>
    <property type="evidence" value="ECO:0007669"/>
    <property type="project" value="TreeGrafter"/>
</dbReference>
<dbReference type="AlphaFoldDB" id="A0AAJ5YTU7"/>
<dbReference type="GO" id="GO:0034432">
    <property type="term" value="F:bis(5'-adenosyl)-pentaphosphatase activity"/>
    <property type="evidence" value="ECO:0007669"/>
    <property type="project" value="TreeGrafter"/>
</dbReference>
<dbReference type="GO" id="GO:0000298">
    <property type="term" value="F:endopolyphosphatase activity"/>
    <property type="evidence" value="ECO:0007669"/>
    <property type="project" value="TreeGrafter"/>
</dbReference>
<dbReference type="GO" id="GO:0008486">
    <property type="term" value="F:diphosphoinositol-polyphosphate diphosphatase activity"/>
    <property type="evidence" value="ECO:0007669"/>
    <property type="project" value="UniProtKB-EC"/>
</dbReference>
<dbReference type="GO" id="GO:0005737">
    <property type="term" value="C:cytoplasm"/>
    <property type="evidence" value="ECO:0007669"/>
    <property type="project" value="TreeGrafter"/>
</dbReference>
<dbReference type="GO" id="GO:1901911">
    <property type="term" value="P:adenosine 5'-(hexahydrogen pentaphosphate) catabolic process"/>
    <property type="evidence" value="ECO:0007669"/>
    <property type="project" value="TreeGrafter"/>
</dbReference>
<evidence type="ECO:0000313" key="4">
    <source>
        <dbReference type="EMBL" id="WFD00066.1"/>
    </source>
</evidence>
<name>A0AAJ5YTU7_9BASI</name>
<dbReference type="InterPro" id="IPR015797">
    <property type="entry name" value="NUDIX_hydrolase-like_dom_sf"/>
</dbReference>
<accession>A0AAJ5YTU7</accession>
<dbReference type="InterPro" id="IPR000086">
    <property type="entry name" value="NUDIX_hydrolase_dom"/>
</dbReference>
<dbReference type="GO" id="GO:0034431">
    <property type="term" value="F:bis(5'-adenosyl)-hexaphosphatase activity"/>
    <property type="evidence" value="ECO:0007669"/>
    <property type="project" value="TreeGrafter"/>
</dbReference>
<feature type="domain" description="Nudix hydrolase" evidence="3">
    <location>
        <begin position="10"/>
        <end position="153"/>
    </location>
</feature>
<dbReference type="EC" id="3.6.1.52" evidence="4"/>
<dbReference type="EMBL" id="CP119946">
    <property type="protein sequence ID" value="WFD00066.1"/>
    <property type="molecule type" value="Genomic_DNA"/>
</dbReference>
<evidence type="ECO:0000256" key="2">
    <source>
        <dbReference type="ARBA" id="ARBA00022801"/>
    </source>
</evidence>
<organism evidence="4 5">
    <name type="scientific">Malassezia yamatoensis</name>
    <dbReference type="NCBI Taxonomy" id="253288"/>
    <lineage>
        <taxon>Eukaryota</taxon>
        <taxon>Fungi</taxon>
        <taxon>Dikarya</taxon>
        <taxon>Basidiomycota</taxon>
        <taxon>Ustilaginomycotina</taxon>
        <taxon>Malasseziomycetes</taxon>
        <taxon>Malasseziales</taxon>
        <taxon>Malasseziaceae</taxon>
        <taxon>Malassezia</taxon>
    </lineage>
</organism>
<dbReference type="InterPro" id="IPR020084">
    <property type="entry name" value="NUDIX_hydrolase_CS"/>
</dbReference>
<gene>
    <name evidence="4" type="ORF">MYAM1_002812</name>
</gene>
<evidence type="ECO:0000259" key="3">
    <source>
        <dbReference type="PROSITE" id="PS51462"/>
    </source>
</evidence>
<dbReference type="GO" id="GO:1901907">
    <property type="term" value="P:diadenosine pentaphosphate catabolic process"/>
    <property type="evidence" value="ECO:0007669"/>
    <property type="project" value="TreeGrafter"/>
</dbReference>